<dbReference type="SUPFAM" id="SSF53706">
    <property type="entry name" value="Formate dehydrogenase/DMSO reductase, domains 1-3"/>
    <property type="match status" value="1"/>
</dbReference>
<comment type="caution">
    <text evidence="1">The sequence shown here is derived from an EMBL/GenBank/DDBJ whole genome shotgun (WGS) entry which is preliminary data.</text>
</comment>
<protein>
    <submittedName>
        <fullName evidence="1">Formylmethanofuran dehydrogenase</fullName>
    </submittedName>
</protein>
<evidence type="ECO:0000313" key="1">
    <source>
        <dbReference type="EMBL" id="TFW71826.1"/>
    </source>
</evidence>
<organism evidence="1 2">
    <name type="scientific">Methylotenera oryzisoli</name>
    <dbReference type="NCBI Taxonomy" id="2080758"/>
    <lineage>
        <taxon>Bacteria</taxon>
        <taxon>Pseudomonadati</taxon>
        <taxon>Pseudomonadota</taxon>
        <taxon>Betaproteobacteria</taxon>
        <taxon>Nitrosomonadales</taxon>
        <taxon>Methylophilaceae</taxon>
        <taxon>Methylotenera</taxon>
    </lineage>
</organism>
<proteinExistence type="predicted"/>
<dbReference type="Proteomes" id="UP000297706">
    <property type="component" value="Unassembled WGS sequence"/>
</dbReference>
<dbReference type="OrthoDB" id="240576at2"/>
<reference evidence="1 2" key="1">
    <citation type="submission" date="2018-02" db="EMBL/GenBank/DDBJ databases">
        <title>A novel lanthanide dependent methylotroph, Methylotenera sp. La3113.</title>
        <authorList>
            <person name="Lv H."/>
            <person name="Tani A."/>
        </authorList>
    </citation>
    <scope>NUCLEOTIDE SEQUENCE [LARGE SCALE GENOMIC DNA]</scope>
    <source>
        <strain evidence="1 2">La3113</strain>
    </source>
</reference>
<sequence length="423" mass="45189">MKNNLNPTLPASITCPACGMLCDDLVLTSTTPLSIQNACAKSITFFEQSFHSNSSNTAPSVSGKTTDLETAVKAAAAILAQSKAPLIAGLGTEVQGMRSIMRLAAASNAMLDHMHSESSVRNTLTMQNGGWLTTTLSEVKNRADLILAIGTDIGTSHPRFFEKLVWDSASLFNKPSPEVVYLGVSADKAKSATSPEGKLASAVGDDPAQIPEIVNALNALLINKKINAETVGGVAVATLQALVEKLKAAKYAVIVWSASSFKFSHAELTIQSIVQLVNQLNETTRAAGLPLNSGDGDSSVNNTSTWLSGYPTRNRFVNGKPEYDNYHFSTQKQLQNSDALLWVSTFNPTSAPQTALPTIVIGRPDIKLDRTPDVFIPVGIPGVDHAGSMFRMDSSITLPLKKLRNNELPNLSEVINRIEAELA</sequence>
<keyword evidence="2" id="KW-1185">Reference proteome</keyword>
<dbReference type="PIRSF" id="PIRSF005646">
    <property type="entry name" value="FwdB"/>
    <property type="match status" value="1"/>
</dbReference>
<dbReference type="GO" id="GO:0018493">
    <property type="term" value="F:formylmethanofuran dehydrogenase activity"/>
    <property type="evidence" value="ECO:0007669"/>
    <property type="project" value="InterPro"/>
</dbReference>
<dbReference type="Gene3D" id="3.40.50.1220">
    <property type="entry name" value="TPP-binding domain"/>
    <property type="match status" value="1"/>
</dbReference>
<dbReference type="EMBL" id="PQVH01000008">
    <property type="protein sequence ID" value="TFW71826.1"/>
    <property type="molecule type" value="Genomic_DNA"/>
</dbReference>
<dbReference type="AlphaFoldDB" id="A0A4Y9VRV1"/>
<accession>A0A4Y9VRV1</accession>
<gene>
    <name evidence="1" type="ORF">C3Y98_07000</name>
</gene>
<evidence type="ECO:0000313" key="2">
    <source>
        <dbReference type="Proteomes" id="UP000297706"/>
    </source>
</evidence>
<dbReference type="InterPro" id="IPR016457">
    <property type="entry name" value="Formylmethanofuran_DH_bsu"/>
</dbReference>
<dbReference type="GO" id="GO:0015948">
    <property type="term" value="P:methanogenesis"/>
    <property type="evidence" value="ECO:0007669"/>
    <property type="project" value="InterPro"/>
</dbReference>
<dbReference type="RefSeq" id="WP_135277557.1">
    <property type="nucleotide sequence ID" value="NZ_PQVH01000008.1"/>
</dbReference>
<name>A0A4Y9VRV1_9PROT</name>